<dbReference type="SMART" id="SM00420">
    <property type="entry name" value="HTH_DEOR"/>
    <property type="match status" value="1"/>
</dbReference>
<keyword evidence="5" id="KW-1185">Reference proteome</keyword>
<dbReference type="AlphaFoldDB" id="A0A840TXF8"/>
<dbReference type="InterPro" id="IPR001034">
    <property type="entry name" value="DeoR_HTH"/>
</dbReference>
<dbReference type="Gene3D" id="1.10.10.10">
    <property type="entry name" value="Winged helix-like DNA-binding domain superfamily/Winged helix DNA-binding domain"/>
    <property type="match status" value="1"/>
</dbReference>
<evidence type="ECO:0000256" key="2">
    <source>
        <dbReference type="ARBA" id="ARBA00023163"/>
    </source>
</evidence>
<evidence type="ECO:0000259" key="3">
    <source>
        <dbReference type="SMART" id="SM00420"/>
    </source>
</evidence>
<dbReference type="GO" id="GO:0003700">
    <property type="term" value="F:DNA-binding transcription factor activity"/>
    <property type="evidence" value="ECO:0007669"/>
    <property type="project" value="InterPro"/>
</dbReference>
<protein>
    <submittedName>
        <fullName evidence="4">Fic family protein</fullName>
    </submittedName>
</protein>
<reference evidence="4 5" key="1">
    <citation type="submission" date="2020-08" db="EMBL/GenBank/DDBJ databases">
        <title>Genomic Encyclopedia of Type Strains, Phase IV (KMG-IV): sequencing the most valuable type-strain genomes for metagenomic binning, comparative biology and taxonomic classification.</title>
        <authorList>
            <person name="Goeker M."/>
        </authorList>
    </citation>
    <scope>NUCLEOTIDE SEQUENCE [LARGE SCALE GENOMIC DNA]</scope>
    <source>
        <strain evidence="4 5">DSM 105074</strain>
    </source>
</reference>
<dbReference type="Proteomes" id="UP000557307">
    <property type="component" value="Unassembled WGS sequence"/>
</dbReference>
<dbReference type="RefSeq" id="WP_343063062.1">
    <property type="nucleotide sequence ID" value="NZ_JACHGF010000021.1"/>
</dbReference>
<dbReference type="Pfam" id="PF08220">
    <property type="entry name" value="HTH_DeoR"/>
    <property type="match status" value="1"/>
</dbReference>
<dbReference type="EMBL" id="JACHGF010000021">
    <property type="protein sequence ID" value="MBB5287615.1"/>
    <property type="molecule type" value="Genomic_DNA"/>
</dbReference>
<feature type="domain" description="HTH deoR-type" evidence="3">
    <location>
        <begin position="54"/>
        <end position="108"/>
    </location>
</feature>
<gene>
    <name evidence="4" type="ORF">HNQ92_005781</name>
</gene>
<keyword evidence="1" id="KW-0805">Transcription regulation</keyword>
<organism evidence="4 5">
    <name type="scientific">Rhabdobacter roseus</name>
    <dbReference type="NCBI Taxonomy" id="1655419"/>
    <lineage>
        <taxon>Bacteria</taxon>
        <taxon>Pseudomonadati</taxon>
        <taxon>Bacteroidota</taxon>
        <taxon>Cytophagia</taxon>
        <taxon>Cytophagales</taxon>
        <taxon>Cytophagaceae</taxon>
        <taxon>Rhabdobacter</taxon>
    </lineage>
</organism>
<proteinExistence type="predicted"/>
<sequence length="119" mass="13544">MEKTQKGDLDVTKWLVWFLSCLERALENAEETLDTVLTKARYWTFFSTKTITTRQKLMLDKLLDGFEGNLTTSKWAKITKVSTDTALRDIQGLENQGILVKNTAGGRSTSYQLVYLSTL</sequence>
<accession>A0A840TXF8</accession>
<dbReference type="InterPro" id="IPR036390">
    <property type="entry name" value="WH_DNA-bd_sf"/>
</dbReference>
<dbReference type="InterPro" id="IPR036388">
    <property type="entry name" value="WH-like_DNA-bd_sf"/>
</dbReference>
<keyword evidence="2" id="KW-0804">Transcription</keyword>
<evidence type="ECO:0000256" key="1">
    <source>
        <dbReference type="ARBA" id="ARBA00023015"/>
    </source>
</evidence>
<comment type="caution">
    <text evidence="4">The sequence shown here is derived from an EMBL/GenBank/DDBJ whole genome shotgun (WGS) entry which is preliminary data.</text>
</comment>
<evidence type="ECO:0000313" key="4">
    <source>
        <dbReference type="EMBL" id="MBB5287615.1"/>
    </source>
</evidence>
<dbReference type="SUPFAM" id="SSF46785">
    <property type="entry name" value="Winged helix' DNA-binding domain"/>
    <property type="match status" value="1"/>
</dbReference>
<name>A0A840TXF8_9BACT</name>
<evidence type="ECO:0000313" key="5">
    <source>
        <dbReference type="Proteomes" id="UP000557307"/>
    </source>
</evidence>